<organism evidence="1 2">
    <name type="scientific">Roridomyces roridus</name>
    <dbReference type="NCBI Taxonomy" id="1738132"/>
    <lineage>
        <taxon>Eukaryota</taxon>
        <taxon>Fungi</taxon>
        <taxon>Dikarya</taxon>
        <taxon>Basidiomycota</taxon>
        <taxon>Agaricomycotina</taxon>
        <taxon>Agaricomycetes</taxon>
        <taxon>Agaricomycetidae</taxon>
        <taxon>Agaricales</taxon>
        <taxon>Marasmiineae</taxon>
        <taxon>Mycenaceae</taxon>
        <taxon>Roridomyces</taxon>
    </lineage>
</organism>
<dbReference type="EMBL" id="JARKIF010000008">
    <property type="protein sequence ID" value="KAJ7633207.1"/>
    <property type="molecule type" value="Genomic_DNA"/>
</dbReference>
<protein>
    <submittedName>
        <fullName evidence="1">Uncharacterized protein</fullName>
    </submittedName>
</protein>
<accession>A0AAD7BXY6</accession>
<proteinExistence type="predicted"/>
<evidence type="ECO:0000313" key="1">
    <source>
        <dbReference type="EMBL" id="KAJ7633207.1"/>
    </source>
</evidence>
<name>A0AAD7BXY6_9AGAR</name>
<reference evidence="1" key="1">
    <citation type="submission" date="2023-03" db="EMBL/GenBank/DDBJ databases">
        <title>Massive genome expansion in bonnet fungi (Mycena s.s.) driven by repeated elements and novel gene families across ecological guilds.</title>
        <authorList>
            <consortium name="Lawrence Berkeley National Laboratory"/>
            <person name="Harder C.B."/>
            <person name="Miyauchi S."/>
            <person name="Viragh M."/>
            <person name="Kuo A."/>
            <person name="Thoen E."/>
            <person name="Andreopoulos B."/>
            <person name="Lu D."/>
            <person name="Skrede I."/>
            <person name="Drula E."/>
            <person name="Henrissat B."/>
            <person name="Morin E."/>
            <person name="Kohler A."/>
            <person name="Barry K."/>
            <person name="LaButti K."/>
            <person name="Morin E."/>
            <person name="Salamov A."/>
            <person name="Lipzen A."/>
            <person name="Mereny Z."/>
            <person name="Hegedus B."/>
            <person name="Baldrian P."/>
            <person name="Stursova M."/>
            <person name="Weitz H."/>
            <person name="Taylor A."/>
            <person name="Grigoriev I.V."/>
            <person name="Nagy L.G."/>
            <person name="Martin F."/>
            <person name="Kauserud H."/>
        </authorList>
    </citation>
    <scope>NUCLEOTIDE SEQUENCE</scope>
    <source>
        <strain evidence="1">9284</strain>
    </source>
</reference>
<comment type="caution">
    <text evidence="1">The sequence shown here is derived from an EMBL/GenBank/DDBJ whole genome shotgun (WGS) entry which is preliminary data.</text>
</comment>
<evidence type="ECO:0000313" key="2">
    <source>
        <dbReference type="Proteomes" id="UP001221142"/>
    </source>
</evidence>
<sequence length="145" mass="16393">MSFAVVPQELVDKIVEQARGKKNLTIQSLSLVARRFVAPSQRRLFRRIALSGESDDKKLNSVFTESTHLVRYPSSKARSPIAVLHMLTDLSSPEIAASRRRPDRLSWAQILLAVRSSICHAIRLPRSRVFSLDCVDDSMEFLIAF</sequence>
<keyword evidence="2" id="KW-1185">Reference proteome</keyword>
<dbReference type="AlphaFoldDB" id="A0AAD7BXY6"/>
<dbReference type="Proteomes" id="UP001221142">
    <property type="component" value="Unassembled WGS sequence"/>
</dbReference>
<gene>
    <name evidence="1" type="ORF">FB45DRAFT_1058162</name>
</gene>